<protein>
    <submittedName>
        <fullName evidence="1">Uncharacterized protein</fullName>
    </submittedName>
</protein>
<dbReference type="AlphaFoldDB" id="A0A2V4C9D7"/>
<comment type="caution">
    <text evidence="1">The sequence shown here is derived from an EMBL/GenBank/DDBJ whole genome shotgun (WGS) entry which is preliminary data.</text>
</comment>
<evidence type="ECO:0000313" key="1">
    <source>
        <dbReference type="EMBL" id="PXY47182.1"/>
    </source>
</evidence>
<keyword evidence="2" id="KW-1185">Reference proteome</keyword>
<gene>
    <name evidence="1" type="ORF">DMB68_08560</name>
</gene>
<name>A0A2V4C9D7_9FLAO</name>
<dbReference type="Proteomes" id="UP000247681">
    <property type="component" value="Unassembled WGS sequence"/>
</dbReference>
<proteinExistence type="predicted"/>
<dbReference type="RefSeq" id="WP_110346183.1">
    <property type="nucleotide sequence ID" value="NZ_QJHL01000001.1"/>
</dbReference>
<dbReference type="EMBL" id="QJHL01000001">
    <property type="protein sequence ID" value="PXY47182.1"/>
    <property type="molecule type" value="Genomic_DNA"/>
</dbReference>
<dbReference type="OrthoDB" id="1349781at2"/>
<accession>A0A2V4C9D7</accession>
<sequence length="185" mass="21611">MKDLFLIIVFFITTICISQNVKVDSVKQFTTNEIDSICKINGKEYISEGKIIPKMGSKSKKNKIVKNGNGSFSYSFYINHLNKEKYNSLSNKNSELIKVCYKEKISYKSSLCEVIDAQFYYSNDSLNYIKLKLIRTENKKDTSGEFNISISELNETKAIRNDMLFDYKHWIIKKNEEIIKIYNNK</sequence>
<organism evidence="1 2">
    <name type="scientific">Flavobacterium hydrophilum</name>
    <dbReference type="NCBI Taxonomy" id="2211445"/>
    <lineage>
        <taxon>Bacteria</taxon>
        <taxon>Pseudomonadati</taxon>
        <taxon>Bacteroidota</taxon>
        <taxon>Flavobacteriia</taxon>
        <taxon>Flavobacteriales</taxon>
        <taxon>Flavobacteriaceae</taxon>
        <taxon>Flavobacterium</taxon>
    </lineage>
</organism>
<reference evidence="1 2" key="1">
    <citation type="submission" date="2018-05" db="EMBL/GenBank/DDBJ databases">
        <title>Flavobacterium sp. strain IMCC34758, incomplete genome.</title>
        <authorList>
            <person name="Joung Y."/>
        </authorList>
    </citation>
    <scope>NUCLEOTIDE SEQUENCE [LARGE SCALE GENOMIC DNA]</scope>
    <source>
        <strain evidence="1 2">IMCC34758</strain>
    </source>
</reference>
<evidence type="ECO:0000313" key="2">
    <source>
        <dbReference type="Proteomes" id="UP000247681"/>
    </source>
</evidence>